<dbReference type="GO" id="GO:0008270">
    <property type="term" value="F:zinc ion binding"/>
    <property type="evidence" value="ECO:0007669"/>
    <property type="project" value="UniProtKB-KW"/>
</dbReference>
<sequence>MGSQSGYDDQYDWQACDAGPKSTANDMKGLLSTDVLEDSLKPTDTHRNAHEAPWPPISSSEIDSKPLEEGQDYETWIRTMNRGTTCSTFETPCSGTSSPSTSKESLAELPALLDILACTEIRCEAQPKGDSRRGNLLRHHRLIHCSSSHAVPCGRPGCDKIFMWKDARLKHLRKYHPNRNPD</sequence>
<name>A0A6A5ZFW1_9PLEO</name>
<reference evidence="4" key="1">
    <citation type="journal article" date="2020" name="Stud. Mycol.">
        <title>101 Dothideomycetes genomes: a test case for predicting lifestyles and emergence of pathogens.</title>
        <authorList>
            <person name="Haridas S."/>
            <person name="Albert R."/>
            <person name="Binder M."/>
            <person name="Bloem J."/>
            <person name="Labutti K."/>
            <person name="Salamov A."/>
            <person name="Andreopoulos B."/>
            <person name="Baker S."/>
            <person name="Barry K."/>
            <person name="Bills G."/>
            <person name="Bluhm B."/>
            <person name="Cannon C."/>
            <person name="Castanera R."/>
            <person name="Culley D."/>
            <person name="Daum C."/>
            <person name="Ezra D."/>
            <person name="Gonzalez J."/>
            <person name="Henrissat B."/>
            <person name="Kuo A."/>
            <person name="Liang C."/>
            <person name="Lipzen A."/>
            <person name="Lutzoni F."/>
            <person name="Magnuson J."/>
            <person name="Mondo S."/>
            <person name="Nolan M."/>
            <person name="Ohm R."/>
            <person name="Pangilinan J."/>
            <person name="Park H.-J."/>
            <person name="Ramirez L."/>
            <person name="Alfaro M."/>
            <person name="Sun H."/>
            <person name="Tritt A."/>
            <person name="Yoshinaga Y."/>
            <person name="Zwiers L.-H."/>
            <person name="Turgeon B."/>
            <person name="Goodwin S."/>
            <person name="Spatafora J."/>
            <person name="Crous P."/>
            <person name="Grigoriev I."/>
        </authorList>
    </citation>
    <scope>NUCLEOTIDE SEQUENCE</scope>
    <source>
        <strain evidence="4">CBS 627.86</strain>
    </source>
</reference>
<dbReference type="OrthoDB" id="3940153at2759"/>
<keyword evidence="1" id="KW-0863">Zinc-finger</keyword>
<evidence type="ECO:0000256" key="2">
    <source>
        <dbReference type="SAM" id="MobiDB-lite"/>
    </source>
</evidence>
<evidence type="ECO:0000259" key="3">
    <source>
        <dbReference type="PROSITE" id="PS50157"/>
    </source>
</evidence>
<accession>A0A6A5ZFW1</accession>
<feature type="domain" description="C2H2-type" evidence="3">
    <location>
        <begin position="151"/>
        <end position="181"/>
    </location>
</feature>
<feature type="region of interest" description="Disordered" evidence="2">
    <location>
        <begin position="1"/>
        <end position="26"/>
    </location>
</feature>
<feature type="compositionally biased region" description="Basic and acidic residues" evidence="2">
    <location>
        <begin position="39"/>
        <end position="50"/>
    </location>
</feature>
<dbReference type="PROSITE" id="PS50157">
    <property type="entry name" value="ZINC_FINGER_C2H2_2"/>
    <property type="match status" value="1"/>
</dbReference>
<dbReference type="AlphaFoldDB" id="A0A6A5ZFW1"/>
<gene>
    <name evidence="4" type="ORF">BDV96DRAFT_22002</name>
</gene>
<evidence type="ECO:0000256" key="1">
    <source>
        <dbReference type="PROSITE-ProRule" id="PRU00042"/>
    </source>
</evidence>
<dbReference type="PROSITE" id="PS00028">
    <property type="entry name" value="ZINC_FINGER_C2H2_1"/>
    <property type="match status" value="1"/>
</dbReference>
<keyword evidence="1" id="KW-0479">Metal-binding</keyword>
<dbReference type="EMBL" id="ML977319">
    <property type="protein sequence ID" value="KAF2117248.1"/>
    <property type="molecule type" value="Genomic_DNA"/>
</dbReference>
<protein>
    <recommendedName>
        <fullName evidence="3">C2H2-type domain-containing protein</fullName>
    </recommendedName>
</protein>
<proteinExistence type="predicted"/>
<dbReference type="InterPro" id="IPR013087">
    <property type="entry name" value="Znf_C2H2_type"/>
</dbReference>
<evidence type="ECO:0000313" key="5">
    <source>
        <dbReference type="Proteomes" id="UP000799770"/>
    </source>
</evidence>
<dbReference type="Proteomes" id="UP000799770">
    <property type="component" value="Unassembled WGS sequence"/>
</dbReference>
<keyword evidence="5" id="KW-1185">Reference proteome</keyword>
<feature type="region of interest" description="Disordered" evidence="2">
    <location>
        <begin position="39"/>
        <end position="67"/>
    </location>
</feature>
<evidence type="ECO:0000313" key="4">
    <source>
        <dbReference type="EMBL" id="KAF2117248.1"/>
    </source>
</evidence>
<keyword evidence="1" id="KW-0862">Zinc</keyword>
<organism evidence="4 5">
    <name type="scientific">Lophiotrema nucula</name>
    <dbReference type="NCBI Taxonomy" id="690887"/>
    <lineage>
        <taxon>Eukaryota</taxon>
        <taxon>Fungi</taxon>
        <taxon>Dikarya</taxon>
        <taxon>Ascomycota</taxon>
        <taxon>Pezizomycotina</taxon>
        <taxon>Dothideomycetes</taxon>
        <taxon>Pleosporomycetidae</taxon>
        <taxon>Pleosporales</taxon>
        <taxon>Lophiotremataceae</taxon>
        <taxon>Lophiotrema</taxon>
    </lineage>
</organism>